<evidence type="ECO:0000256" key="1">
    <source>
        <dbReference type="SAM" id="MobiDB-lite"/>
    </source>
</evidence>
<dbReference type="Proteomes" id="UP001430356">
    <property type="component" value="Unassembled WGS sequence"/>
</dbReference>
<gene>
    <name evidence="2" type="ORF">NESM_000554600</name>
</gene>
<sequence>MRPSLIQCFPHPFTRQWPNTGNPVTCECRQLYALVSVCCCVPNTHMLVLHESAQLSTNLITSMPKGPKYVDFAITPRTTPEDLCGFLVRAEMAASGLLSTASTGGGGGGGPLQPEDVSVFSPASPADSRQEVFIPASASVSAAASMSVSQVRQHRRPSSPLSRSMVAQRQVVVVCLHGIADASAGVQSALMDLLMFEQVRHHNRAVRVPTLRIVAFCSSRNYAMLLPESLRALFTLSTYVSTLASDSAVVLQTANASTSNIVNKRFMMEVMTTSDGTSLLETVTLSGTVMRYLRHLLLVLRGSFAAGTSAGALALRRLPRWMTILKAFAVLFMPDEELLRARAPPIRSALLQSYSRATTAAALERTTHSATYRVTVGGHRSLSSEARLATAQPGASSPAGAGGRRPGDSAAVADERGETLHGGGSGYSDAIESFRSVVVSPSDVACVLHCLMAHLMSLPREMVPSEDILSATSTMMGNAAGAGSLVDTYGAMLDVHRRGKGGFSMQDPAMWDAVAASWSLRNLHGIANPTADPANGLEGSVMSNSAHANHSVTLYSTENTDAAGEAGWGVRRGRSTRSGSIFARESSAAFPPAQQSQYLQTLNNRPLLSVAEAWRWTALTKFGVLDIGATPLLDYWEVREVMRATLLCRSAPAPG</sequence>
<accession>A0AAW0ER55</accession>
<comment type="caution">
    <text evidence="2">The sequence shown here is derived from an EMBL/GenBank/DDBJ whole genome shotgun (WGS) entry which is preliminary data.</text>
</comment>
<evidence type="ECO:0000313" key="3">
    <source>
        <dbReference type="Proteomes" id="UP001430356"/>
    </source>
</evidence>
<name>A0AAW0ER55_9TRYP</name>
<feature type="region of interest" description="Disordered" evidence="1">
    <location>
        <begin position="383"/>
        <end position="425"/>
    </location>
</feature>
<evidence type="ECO:0000313" key="2">
    <source>
        <dbReference type="EMBL" id="KAK7196194.1"/>
    </source>
</evidence>
<reference evidence="2 3" key="1">
    <citation type="journal article" date="2021" name="MBio">
        <title>A New Model Trypanosomatid, Novymonas esmeraldas: Genomic Perception of Its 'Candidatus Pandoraea novymonadis' Endosymbiont.</title>
        <authorList>
            <person name="Zakharova A."/>
            <person name="Saura A."/>
            <person name="Butenko A."/>
            <person name="Podesvova L."/>
            <person name="Warmusova S."/>
            <person name="Kostygov A.Y."/>
            <person name="Nenarokova A."/>
            <person name="Lukes J."/>
            <person name="Opperdoes F.R."/>
            <person name="Yurchenko V."/>
        </authorList>
    </citation>
    <scope>NUCLEOTIDE SEQUENCE [LARGE SCALE GENOMIC DNA]</scope>
    <source>
        <strain evidence="2 3">E262AT.01</strain>
    </source>
</reference>
<dbReference type="EMBL" id="JAECZO010000070">
    <property type="protein sequence ID" value="KAK7196194.1"/>
    <property type="molecule type" value="Genomic_DNA"/>
</dbReference>
<dbReference type="AlphaFoldDB" id="A0AAW0ER55"/>
<protein>
    <submittedName>
        <fullName evidence="2">Uncharacterized protein</fullName>
    </submittedName>
</protein>
<proteinExistence type="predicted"/>
<organism evidence="2 3">
    <name type="scientific">Novymonas esmeraldas</name>
    <dbReference type="NCBI Taxonomy" id="1808958"/>
    <lineage>
        <taxon>Eukaryota</taxon>
        <taxon>Discoba</taxon>
        <taxon>Euglenozoa</taxon>
        <taxon>Kinetoplastea</taxon>
        <taxon>Metakinetoplastina</taxon>
        <taxon>Trypanosomatida</taxon>
        <taxon>Trypanosomatidae</taxon>
        <taxon>Novymonas</taxon>
    </lineage>
</organism>
<keyword evidence="3" id="KW-1185">Reference proteome</keyword>